<dbReference type="EMBL" id="KB405095">
    <property type="protein sequence ID" value="EMF52072.1"/>
    <property type="molecule type" value="Genomic_DNA"/>
</dbReference>
<accession>M3D780</accession>
<name>M3D780_9ACTN</name>
<proteinExistence type="predicted"/>
<dbReference type="Proteomes" id="UP000030760">
    <property type="component" value="Unassembled WGS sequence"/>
</dbReference>
<protein>
    <submittedName>
        <fullName evidence="2">Uncharacterized protein</fullName>
    </submittedName>
</protein>
<evidence type="ECO:0000256" key="1">
    <source>
        <dbReference type="SAM" id="MobiDB-lite"/>
    </source>
</evidence>
<sequence>MTHQSTKAGTPHHRDTGAAARKHPKGVIVRALDARPAHAGARVLR</sequence>
<dbReference type="AlphaFoldDB" id="M3D780"/>
<evidence type="ECO:0000313" key="2">
    <source>
        <dbReference type="EMBL" id="EMF52072.1"/>
    </source>
</evidence>
<evidence type="ECO:0000313" key="3">
    <source>
        <dbReference type="Proteomes" id="UP000030760"/>
    </source>
</evidence>
<gene>
    <name evidence="2" type="ORF">SBD_6594</name>
</gene>
<organism evidence="2 3">
    <name type="scientific">Streptomyces bottropensis ATCC 25435</name>
    <dbReference type="NCBI Taxonomy" id="1054862"/>
    <lineage>
        <taxon>Bacteria</taxon>
        <taxon>Bacillati</taxon>
        <taxon>Actinomycetota</taxon>
        <taxon>Actinomycetes</taxon>
        <taxon>Kitasatosporales</taxon>
        <taxon>Streptomycetaceae</taxon>
        <taxon>Streptomyces</taxon>
    </lineage>
</organism>
<feature type="region of interest" description="Disordered" evidence="1">
    <location>
        <begin position="1"/>
        <end position="23"/>
    </location>
</feature>
<reference evidence="3" key="1">
    <citation type="journal article" date="2013" name="Genome Announc.">
        <title>Draft Genome Sequence of Streptomyces bottropensis ATCC 25435, a Bottromycin-Producing Actinomycete.</title>
        <authorList>
            <person name="Zhang H."/>
            <person name="Zhou W."/>
            <person name="Zhuang Y."/>
            <person name="Liang X."/>
            <person name="Liu T."/>
        </authorList>
    </citation>
    <scope>NUCLEOTIDE SEQUENCE [LARGE SCALE GENOMIC DNA]</scope>
    <source>
        <strain evidence="3">ATCC 25435</strain>
    </source>
</reference>